<dbReference type="SUPFAM" id="SSF50998">
    <property type="entry name" value="Quinoprotein alcohol dehydrogenase-like"/>
    <property type="match status" value="1"/>
</dbReference>
<dbReference type="PROSITE" id="PS51257">
    <property type="entry name" value="PROKAR_LIPOPROTEIN"/>
    <property type="match status" value="1"/>
</dbReference>
<evidence type="ECO:0000256" key="4">
    <source>
        <dbReference type="ARBA" id="ARBA00022723"/>
    </source>
</evidence>
<reference evidence="11 12" key="1">
    <citation type="submission" date="2022-01" db="EMBL/GenBank/DDBJ databases">
        <title>Flavihumibacter sp. nov., isolated from sediment of a river.</title>
        <authorList>
            <person name="Liu H."/>
        </authorList>
    </citation>
    <scope>NUCLEOTIDE SEQUENCE [LARGE SCALE GENOMIC DNA]</scope>
    <source>
        <strain evidence="11 12">RY-1</strain>
    </source>
</reference>
<dbReference type="Gene3D" id="2.140.10.10">
    <property type="entry name" value="Quinoprotein alcohol dehydrogenase-like superfamily"/>
    <property type="match status" value="2"/>
</dbReference>
<evidence type="ECO:0000313" key="11">
    <source>
        <dbReference type="EMBL" id="MCF1715419.1"/>
    </source>
</evidence>
<dbReference type="EMBL" id="JAKEVY010000003">
    <property type="protein sequence ID" value="MCF1715419.1"/>
    <property type="molecule type" value="Genomic_DNA"/>
</dbReference>
<dbReference type="PANTHER" id="PTHR32303:SF4">
    <property type="entry name" value="QUINOPROTEIN GLUCOSE DEHYDROGENASE"/>
    <property type="match status" value="1"/>
</dbReference>
<evidence type="ECO:0000313" key="12">
    <source>
        <dbReference type="Proteomes" id="UP001200145"/>
    </source>
</evidence>
<comment type="similarity">
    <text evidence="2">Belongs to the bacterial PQQ dehydrogenase family.</text>
</comment>
<keyword evidence="4 8" id="KW-0479">Metal-binding</keyword>
<name>A0ABS9BKP6_9BACT</name>
<dbReference type="Pfam" id="PF13442">
    <property type="entry name" value="Cytochrome_CBB3"/>
    <property type="match status" value="1"/>
</dbReference>
<dbReference type="InterPro" id="IPR017511">
    <property type="entry name" value="PQQ_mDH"/>
</dbReference>
<accession>A0ABS9BKP6</accession>
<evidence type="ECO:0000256" key="3">
    <source>
        <dbReference type="ARBA" id="ARBA00022617"/>
    </source>
</evidence>
<dbReference type="InterPro" id="IPR036909">
    <property type="entry name" value="Cyt_c-like_dom_sf"/>
</dbReference>
<feature type="chain" id="PRO_5045915477" evidence="9">
    <location>
        <begin position="18"/>
        <end position="719"/>
    </location>
</feature>
<dbReference type="InterPro" id="IPR002372">
    <property type="entry name" value="PQQ_rpt_dom"/>
</dbReference>
<dbReference type="PANTHER" id="PTHR32303">
    <property type="entry name" value="QUINOPROTEIN ALCOHOL DEHYDROGENASE (CYTOCHROME C)"/>
    <property type="match status" value="1"/>
</dbReference>
<keyword evidence="12" id="KW-1185">Reference proteome</keyword>
<comment type="cofactor">
    <cofactor evidence="1">
        <name>pyrroloquinoline quinone</name>
        <dbReference type="ChEBI" id="CHEBI:58442"/>
    </cofactor>
</comment>
<proteinExistence type="inferred from homology"/>
<feature type="signal peptide" evidence="9">
    <location>
        <begin position="1"/>
        <end position="17"/>
    </location>
</feature>
<feature type="domain" description="Cytochrome c" evidence="10">
    <location>
        <begin position="483"/>
        <end position="558"/>
    </location>
</feature>
<evidence type="ECO:0000256" key="8">
    <source>
        <dbReference type="PROSITE-ProRule" id="PRU00433"/>
    </source>
</evidence>
<keyword evidence="5 9" id="KW-0732">Signal</keyword>
<dbReference type="InterPro" id="IPR018391">
    <property type="entry name" value="PQQ_b-propeller_rpt"/>
</dbReference>
<dbReference type="Pfam" id="PF01011">
    <property type="entry name" value="PQQ"/>
    <property type="match status" value="2"/>
</dbReference>
<evidence type="ECO:0000256" key="2">
    <source>
        <dbReference type="ARBA" id="ARBA00008156"/>
    </source>
</evidence>
<comment type="caution">
    <text evidence="11">The sequence shown here is derived from an EMBL/GenBank/DDBJ whole genome shotgun (WGS) entry which is preliminary data.</text>
</comment>
<dbReference type="CDD" id="cd10280">
    <property type="entry name" value="PQQ_mGDH"/>
    <property type="match status" value="1"/>
</dbReference>
<keyword evidence="6" id="KW-0560">Oxidoreductase</keyword>
<organism evidence="11 12">
    <name type="scientific">Flavihumibacter fluminis</name>
    <dbReference type="NCBI Taxonomy" id="2909236"/>
    <lineage>
        <taxon>Bacteria</taxon>
        <taxon>Pseudomonadati</taxon>
        <taxon>Bacteroidota</taxon>
        <taxon>Chitinophagia</taxon>
        <taxon>Chitinophagales</taxon>
        <taxon>Chitinophagaceae</taxon>
        <taxon>Flavihumibacter</taxon>
    </lineage>
</organism>
<evidence type="ECO:0000256" key="7">
    <source>
        <dbReference type="ARBA" id="ARBA00023004"/>
    </source>
</evidence>
<evidence type="ECO:0000256" key="9">
    <source>
        <dbReference type="SAM" id="SignalP"/>
    </source>
</evidence>
<keyword evidence="3 8" id="KW-0349">Heme</keyword>
<evidence type="ECO:0000256" key="6">
    <source>
        <dbReference type="ARBA" id="ARBA00023002"/>
    </source>
</evidence>
<keyword evidence="7 8" id="KW-0408">Iron</keyword>
<dbReference type="RefSeq" id="WP_234866372.1">
    <property type="nucleotide sequence ID" value="NZ_JAKEVY010000003.1"/>
</dbReference>
<dbReference type="InterPro" id="IPR009056">
    <property type="entry name" value="Cyt_c-like_dom"/>
</dbReference>
<dbReference type="InterPro" id="IPR011047">
    <property type="entry name" value="Quinoprotein_ADH-like_sf"/>
</dbReference>
<gene>
    <name evidence="11" type="ORF">L0U88_12355</name>
</gene>
<evidence type="ECO:0000259" key="10">
    <source>
        <dbReference type="PROSITE" id="PS51007"/>
    </source>
</evidence>
<dbReference type="PROSITE" id="PS51007">
    <property type="entry name" value="CYTC"/>
    <property type="match status" value="1"/>
</dbReference>
<protein>
    <submittedName>
        <fullName evidence="11">PQQ-binding-like beta-propeller repeat protein</fullName>
    </submittedName>
</protein>
<dbReference type="Proteomes" id="UP001200145">
    <property type="component" value="Unassembled WGS sequence"/>
</dbReference>
<dbReference type="SUPFAM" id="SSF46626">
    <property type="entry name" value="Cytochrome c"/>
    <property type="match status" value="1"/>
</dbReference>
<evidence type="ECO:0000256" key="5">
    <source>
        <dbReference type="ARBA" id="ARBA00022729"/>
    </source>
</evidence>
<evidence type="ECO:0000256" key="1">
    <source>
        <dbReference type="ARBA" id="ARBA00001931"/>
    </source>
</evidence>
<dbReference type="SMART" id="SM00564">
    <property type="entry name" value="PQQ"/>
    <property type="match status" value="5"/>
</dbReference>
<sequence>MKKSLQALSLIAFLAGACSQQSSNLDWPVYGGSKENNRYSAAAQIDTSNVQLLKQVWEYQTGDADSSTQIQVNPLVVKDVLYGISPKLKLFALDASTGQQRWVYDPVTDSVGEEIKGEGYFSFNIARGLAMYTNGDEQLLFYSANSKLYCIDALTGKPVRSFGNAGKIDLRDGLDRDAADLYVAGTSPGIIYKDLIIVGMRVAEESKAAPGHIRAYDVHTGERRWIFHTIPQPGEPGFETWEDSLAYKYVGGANAWAGFSMDEKRGIVYVPTGSAVYDFYGGKRLGNNLYANSIIALDAATGKRLWHYQTVHHDVWDRDLPTAPVLLTIEKEGRQIDALAQVTKTGYTFLLDRVTGEPVYPIEEAAVPVDSDLKGEVLSPTQPKPVFPEPFVRQGITENDLNSIVPPSSQDSIRKRFLSTRHDHMYAPPSKQGTIIFPGFDGGAEWGGPAYDPTSGLLYVNANEMPWILTLIDKKQESAKKETLWEAGNRIYNGACIACHGADRKGGGNYPPLLSIEARYKEPDLIALLHSGRRMMPSFAHLSESEKKAVAVYVLGDKQAGRAAFEVPSQPGDDYYKLPYVGTGYHKFLTPEGYPAVSPPWGTLNAIDLNTGKIAWKKPLGVYPELKEKGIETGTENYGGPVVTAGGLVFIAASSDSKIRAYNKRTGAVLWEADLPAPGFATPSVYMVNGKQYLVIACGGGKLGKKGNDSYVAFALPGN</sequence>